<proteinExistence type="predicted"/>
<feature type="compositionally biased region" description="Low complexity" evidence="1">
    <location>
        <begin position="1"/>
        <end position="18"/>
    </location>
</feature>
<feature type="compositionally biased region" description="Polar residues" evidence="1">
    <location>
        <begin position="19"/>
        <end position="34"/>
    </location>
</feature>
<gene>
    <name evidence="2" type="ORF">WICPIJ_000250</name>
</gene>
<feature type="region of interest" description="Disordered" evidence="1">
    <location>
        <begin position="1"/>
        <end position="37"/>
    </location>
</feature>
<keyword evidence="3" id="KW-1185">Reference proteome</keyword>
<dbReference type="Proteomes" id="UP000774326">
    <property type="component" value="Unassembled WGS sequence"/>
</dbReference>
<accession>A0A9P8TR01</accession>
<dbReference type="AlphaFoldDB" id="A0A9P8TR01"/>
<dbReference type="EMBL" id="JAEUBG010000168">
    <property type="protein sequence ID" value="KAH3688743.1"/>
    <property type="molecule type" value="Genomic_DNA"/>
</dbReference>
<evidence type="ECO:0000313" key="3">
    <source>
        <dbReference type="Proteomes" id="UP000774326"/>
    </source>
</evidence>
<dbReference type="OrthoDB" id="10485686at2759"/>
<name>A0A9P8TR01_WICPI</name>
<protein>
    <submittedName>
        <fullName evidence="2">Uncharacterized protein</fullName>
    </submittedName>
</protein>
<reference evidence="2" key="2">
    <citation type="submission" date="2021-01" db="EMBL/GenBank/DDBJ databases">
        <authorList>
            <person name="Schikora-Tamarit M.A."/>
        </authorList>
    </citation>
    <scope>NUCLEOTIDE SEQUENCE</scope>
    <source>
        <strain evidence="2">CBS2887</strain>
    </source>
</reference>
<organism evidence="2 3">
    <name type="scientific">Wickerhamomyces pijperi</name>
    <name type="common">Yeast</name>
    <name type="synonym">Pichia pijperi</name>
    <dbReference type="NCBI Taxonomy" id="599730"/>
    <lineage>
        <taxon>Eukaryota</taxon>
        <taxon>Fungi</taxon>
        <taxon>Dikarya</taxon>
        <taxon>Ascomycota</taxon>
        <taxon>Saccharomycotina</taxon>
        <taxon>Saccharomycetes</taxon>
        <taxon>Phaffomycetales</taxon>
        <taxon>Wickerhamomycetaceae</taxon>
        <taxon>Wickerhamomyces</taxon>
    </lineage>
</organism>
<sequence>MNWFFSSAADSPATTTSSNIHQATNPTASHQISESEQDKELQLLNELTPQLRQFYNIESRSNHPFTEQDLTREQIEKFTTFRKDPANSEKELSQFHCSEHQLRYLRCLTADKSSRLRGKCLEDSKTVEKCLAFQKQLFYKLGLRYTKDVEKFQKISNTADQLGDKWIDRVRSLDHGLDEVVLNDVYDSRDRIWSRTAADS</sequence>
<evidence type="ECO:0000313" key="2">
    <source>
        <dbReference type="EMBL" id="KAH3688743.1"/>
    </source>
</evidence>
<evidence type="ECO:0000256" key="1">
    <source>
        <dbReference type="SAM" id="MobiDB-lite"/>
    </source>
</evidence>
<comment type="caution">
    <text evidence="2">The sequence shown here is derived from an EMBL/GenBank/DDBJ whole genome shotgun (WGS) entry which is preliminary data.</text>
</comment>
<reference evidence="2" key="1">
    <citation type="journal article" date="2021" name="Open Biol.">
        <title>Shared evolutionary footprints suggest mitochondrial oxidative damage underlies multiple complex I losses in fungi.</title>
        <authorList>
            <person name="Schikora-Tamarit M.A."/>
            <person name="Marcet-Houben M."/>
            <person name="Nosek J."/>
            <person name="Gabaldon T."/>
        </authorList>
    </citation>
    <scope>NUCLEOTIDE SEQUENCE</scope>
    <source>
        <strain evidence="2">CBS2887</strain>
    </source>
</reference>